<keyword evidence="1" id="KW-0812">Transmembrane</keyword>
<keyword evidence="1" id="KW-0472">Membrane</keyword>
<gene>
    <name evidence="2" type="ORF">GZA08_04030</name>
</gene>
<sequence length="117" mass="12790">MKRWVYIGLGWLMICLGLVGIVLPGLPTTVFLILAAYFFARSSPALHARLLSHARFGPPIREWEERGAIPRRAKIIACASMAAILALSLILRLPLWVILVQLAGMGAGAAFILTRPD</sequence>
<proteinExistence type="predicted"/>
<organism evidence="2 3">
    <name type="scientific">Pseudoroseicyclus tamaricis</name>
    <dbReference type="NCBI Taxonomy" id="2705421"/>
    <lineage>
        <taxon>Bacteria</taxon>
        <taxon>Pseudomonadati</taxon>
        <taxon>Pseudomonadota</taxon>
        <taxon>Alphaproteobacteria</taxon>
        <taxon>Rhodobacterales</taxon>
        <taxon>Paracoccaceae</taxon>
        <taxon>Pseudoroseicyclus</taxon>
    </lineage>
</organism>
<dbReference type="PIRSF" id="PIRSF016789">
    <property type="entry name" value="DUF454"/>
    <property type="match status" value="1"/>
</dbReference>
<dbReference type="Proteomes" id="UP000474757">
    <property type="component" value="Unassembled WGS sequence"/>
</dbReference>
<comment type="caution">
    <text evidence="2">The sequence shown here is derived from an EMBL/GenBank/DDBJ whole genome shotgun (WGS) entry which is preliminary data.</text>
</comment>
<feature type="transmembrane region" description="Helical" evidence="1">
    <location>
        <begin position="96"/>
        <end position="114"/>
    </location>
</feature>
<name>A0A6B2JN92_9RHOB</name>
<keyword evidence="3" id="KW-1185">Reference proteome</keyword>
<keyword evidence="1" id="KW-1133">Transmembrane helix</keyword>
<feature type="transmembrane region" description="Helical" evidence="1">
    <location>
        <begin position="6"/>
        <end position="39"/>
    </location>
</feature>
<dbReference type="AlphaFoldDB" id="A0A6B2JN92"/>
<reference evidence="2 3" key="1">
    <citation type="submission" date="2020-02" db="EMBL/GenBank/DDBJ databases">
        <title>Pseudoroseicyclus tamarix, sp. nov., isolated from offshore sediment of a Tamarix chinensis forest.</title>
        <authorList>
            <person name="Gai Y."/>
        </authorList>
    </citation>
    <scope>NUCLEOTIDE SEQUENCE [LARGE SCALE GENOMIC DNA]</scope>
    <source>
        <strain evidence="2 3">CLL3-39</strain>
    </source>
</reference>
<accession>A0A6B2JN92</accession>
<dbReference type="InterPro" id="IPR007401">
    <property type="entry name" value="DUF454"/>
</dbReference>
<dbReference type="RefSeq" id="WP_163890168.1">
    <property type="nucleotide sequence ID" value="NZ_JAAFYS010000001.1"/>
</dbReference>
<dbReference type="EMBL" id="JAAGAB010000001">
    <property type="protein sequence ID" value="NDV00137.1"/>
    <property type="molecule type" value="Genomic_DNA"/>
</dbReference>
<dbReference type="GO" id="GO:0005886">
    <property type="term" value="C:plasma membrane"/>
    <property type="evidence" value="ECO:0007669"/>
    <property type="project" value="TreeGrafter"/>
</dbReference>
<evidence type="ECO:0000313" key="3">
    <source>
        <dbReference type="Proteomes" id="UP000474757"/>
    </source>
</evidence>
<evidence type="ECO:0000256" key="1">
    <source>
        <dbReference type="SAM" id="Phobius"/>
    </source>
</evidence>
<protein>
    <submittedName>
        <fullName evidence="2">DUF454 domain-containing protein</fullName>
    </submittedName>
</protein>
<evidence type="ECO:0000313" key="2">
    <source>
        <dbReference type="EMBL" id="NDV00137.1"/>
    </source>
</evidence>
<dbReference type="Pfam" id="PF04304">
    <property type="entry name" value="DUF454"/>
    <property type="match status" value="1"/>
</dbReference>
<dbReference type="PANTHER" id="PTHR35813">
    <property type="entry name" value="INNER MEMBRANE PROTEIN YBAN"/>
    <property type="match status" value="1"/>
</dbReference>
<dbReference type="PANTHER" id="PTHR35813:SF1">
    <property type="entry name" value="INNER MEMBRANE PROTEIN YBAN"/>
    <property type="match status" value="1"/>
</dbReference>